<evidence type="ECO:0000313" key="1">
    <source>
        <dbReference type="EMBL" id="CAG2189513.1"/>
    </source>
</evidence>
<dbReference type="AlphaFoldDB" id="A0A8S3Q511"/>
<sequence length="228" mass="26106">MVDRHTANIIESLKEQAQKESERLVAIFSDHKTALDTVHALDIRNRSISEQSRHHGTVINLLKNLQKDIVYLEDCSLPDFPSATYMPKFVYENDISQLIGTCEICVTKLGTERRMNIVPIRIPPGILYICRCCGKEKIKKYNERFKWKWFNCCQGLMLVVAVSVFSQVSVVGEFEDWNFCCSGVKYKLTVQSENEDKLMKNQGLFMQNASEGEVYSRQTGLQVGSRHG</sequence>
<gene>
    <name evidence="1" type="ORF">MEDL_4924</name>
</gene>
<dbReference type="OrthoDB" id="10460632at2759"/>
<reference evidence="1" key="1">
    <citation type="submission" date="2021-03" db="EMBL/GenBank/DDBJ databases">
        <authorList>
            <person name="Bekaert M."/>
        </authorList>
    </citation>
    <scope>NUCLEOTIDE SEQUENCE</scope>
</reference>
<proteinExistence type="predicted"/>
<evidence type="ECO:0000313" key="2">
    <source>
        <dbReference type="Proteomes" id="UP000683360"/>
    </source>
</evidence>
<dbReference type="Proteomes" id="UP000683360">
    <property type="component" value="Unassembled WGS sequence"/>
</dbReference>
<comment type="caution">
    <text evidence="1">The sequence shown here is derived from an EMBL/GenBank/DDBJ whole genome shotgun (WGS) entry which is preliminary data.</text>
</comment>
<accession>A0A8S3Q511</accession>
<organism evidence="1 2">
    <name type="scientific">Mytilus edulis</name>
    <name type="common">Blue mussel</name>
    <dbReference type="NCBI Taxonomy" id="6550"/>
    <lineage>
        <taxon>Eukaryota</taxon>
        <taxon>Metazoa</taxon>
        <taxon>Spiralia</taxon>
        <taxon>Lophotrochozoa</taxon>
        <taxon>Mollusca</taxon>
        <taxon>Bivalvia</taxon>
        <taxon>Autobranchia</taxon>
        <taxon>Pteriomorphia</taxon>
        <taxon>Mytilida</taxon>
        <taxon>Mytiloidea</taxon>
        <taxon>Mytilidae</taxon>
        <taxon>Mytilinae</taxon>
        <taxon>Mytilus</taxon>
    </lineage>
</organism>
<keyword evidence="2" id="KW-1185">Reference proteome</keyword>
<dbReference type="EMBL" id="CAJPWZ010000295">
    <property type="protein sequence ID" value="CAG2189513.1"/>
    <property type="molecule type" value="Genomic_DNA"/>
</dbReference>
<name>A0A8S3Q511_MYTED</name>
<protein>
    <submittedName>
        <fullName evidence="1">Uncharacterized protein</fullName>
    </submittedName>
</protein>